<feature type="transmembrane region" description="Helical" evidence="6">
    <location>
        <begin position="294"/>
        <end position="315"/>
    </location>
</feature>
<dbReference type="EMBL" id="PUIO01000028">
    <property type="protein sequence ID" value="PQP22769.1"/>
    <property type="molecule type" value="Genomic_DNA"/>
</dbReference>
<evidence type="ECO:0000256" key="5">
    <source>
        <dbReference type="SAM" id="MobiDB-lite"/>
    </source>
</evidence>
<sequence>MALAAEVVIRDVIDRSPISWFQRRTLILCYLCIVVDGLEVTVVGFMSAALKDDWGISTAQLAPAVTAGLVGLAIGSLAAGPLGDRFGRRTVIVWAIGAFTAMTFATAFADSVALFSVLRLLTGVGLGASMPNVAALVSEVVPTGRRRSLVAVIWSGFPTGAAAGALVVPFVVEAFGWEVAIFLCAAIAATIFLAIAGLLPESVRFLANSGRDQAKLVQYCNYIEPNSVHANSAFARETVTHTRSYPIGALFASRLRVGTVAMWIGYMAVMFTIYLTNTWLPFLFREAGFATGTISLLTTLLQVGGAVGCAAIGFIQDRVGAHVTLVWASLLGAAMAISIAISPSSTLLLAALLFVLGMCTNSISTGYTAISATFYPTEIRSTGTSWTAGMSRFGAVGGAAVGTTLASMGLTFQQVFLMLLIPISLGAICMALKGLYYRNITVATDVDVQVPSSKPPRLPANVNLEKKYETEPDHV</sequence>
<feature type="transmembrane region" description="Helical" evidence="6">
    <location>
        <begin position="61"/>
        <end position="79"/>
    </location>
</feature>
<dbReference type="RefSeq" id="WP_105417605.1">
    <property type="nucleotide sequence ID" value="NZ_PUIO01000028.1"/>
</dbReference>
<evidence type="ECO:0000256" key="4">
    <source>
        <dbReference type="ARBA" id="ARBA00023136"/>
    </source>
</evidence>
<comment type="subcellular location">
    <subcellularLocation>
        <location evidence="1">Cell membrane</location>
        <topology evidence="1">Multi-pass membrane protein</topology>
    </subcellularLocation>
</comment>
<protein>
    <submittedName>
        <fullName evidence="8">MFS transporter</fullName>
    </submittedName>
</protein>
<evidence type="ECO:0000256" key="6">
    <source>
        <dbReference type="SAM" id="Phobius"/>
    </source>
</evidence>
<dbReference type="InterPro" id="IPR036259">
    <property type="entry name" value="MFS_trans_sf"/>
</dbReference>
<keyword evidence="4 6" id="KW-0472">Membrane</keyword>
<organism evidence="8 9">
    <name type="scientific">Rhodococcus opacus</name>
    <name type="common">Nocardia opaca</name>
    <dbReference type="NCBI Taxonomy" id="37919"/>
    <lineage>
        <taxon>Bacteria</taxon>
        <taxon>Bacillati</taxon>
        <taxon>Actinomycetota</taxon>
        <taxon>Actinomycetes</taxon>
        <taxon>Mycobacteriales</taxon>
        <taxon>Nocardiaceae</taxon>
        <taxon>Rhodococcus</taxon>
    </lineage>
</organism>
<feature type="transmembrane region" description="Helical" evidence="6">
    <location>
        <begin position="416"/>
        <end position="436"/>
    </location>
</feature>
<accession>A0A2S8J763</accession>
<dbReference type="AlphaFoldDB" id="A0A2S8J763"/>
<feature type="transmembrane region" description="Helical" evidence="6">
    <location>
        <begin position="391"/>
        <end position="410"/>
    </location>
</feature>
<evidence type="ECO:0000256" key="3">
    <source>
        <dbReference type="ARBA" id="ARBA00022989"/>
    </source>
</evidence>
<dbReference type="Proteomes" id="UP000239290">
    <property type="component" value="Unassembled WGS sequence"/>
</dbReference>
<dbReference type="SUPFAM" id="SSF103473">
    <property type="entry name" value="MFS general substrate transporter"/>
    <property type="match status" value="1"/>
</dbReference>
<dbReference type="InterPro" id="IPR020846">
    <property type="entry name" value="MFS_dom"/>
</dbReference>
<keyword evidence="3 6" id="KW-1133">Transmembrane helix</keyword>
<dbReference type="GO" id="GO:0046943">
    <property type="term" value="F:carboxylic acid transmembrane transporter activity"/>
    <property type="evidence" value="ECO:0007669"/>
    <property type="project" value="TreeGrafter"/>
</dbReference>
<dbReference type="Gene3D" id="1.20.1250.20">
    <property type="entry name" value="MFS general substrate transporter like domains"/>
    <property type="match status" value="1"/>
</dbReference>
<feature type="compositionally biased region" description="Basic and acidic residues" evidence="5">
    <location>
        <begin position="464"/>
        <end position="475"/>
    </location>
</feature>
<feature type="transmembrane region" description="Helical" evidence="6">
    <location>
        <begin position="322"/>
        <end position="341"/>
    </location>
</feature>
<dbReference type="InterPro" id="IPR011701">
    <property type="entry name" value="MFS"/>
</dbReference>
<comment type="caution">
    <text evidence="8">The sequence shown here is derived from an EMBL/GenBank/DDBJ whole genome shotgun (WGS) entry which is preliminary data.</text>
</comment>
<dbReference type="GO" id="GO:0005886">
    <property type="term" value="C:plasma membrane"/>
    <property type="evidence" value="ECO:0007669"/>
    <property type="project" value="UniProtKB-SubCell"/>
</dbReference>
<evidence type="ECO:0000256" key="2">
    <source>
        <dbReference type="ARBA" id="ARBA00022692"/>
    </source>
</evidence>
<evidence type="ECO:0000313" key="9">
    <source>
        <dbReference type="Proteomes" id="UP000239290"/>
    </source>
</evidence>
<feature type="transmembrane region" description="Helical" evidence="6">
    <location>
        <begin position="91"/>
        <end position="109"/>
    </location>
</feature>
<dbReference type="Pfam" id="PF07690">
    <property type="entry name" value="MFS_1"/>
    <property type="match status" value="2"/>
</dbReference>
<feature type="transmembrane region" description="Helical" evidence="6">
    <location>
        <begin position="25"/>
        <end position="49"/>
    </location>
</feature>
<dbReference type="InterPro" id="IPR005829">
    <property type="entry name" value="Sugar_transporter_CS"/>
</dbReference>
<feature type="domain" description="Major facilitator superfamily (MFS) profile" evidence="7">
    <location>
        <begin position="25"/>
        <end position="438"/>
    </location>
</feature>
<feature type="transmembrane region" description="Helical" evidence="6">
    <location>
        <begin position="149"/>
        <end position="171"/>
    </location>
</feature>
<dbReference type="PANTHER" id="PTHR23508">
    <property type="entry name" value="CARBOXYLIC ACID TRANSPORTER PROTEIN HOMOLOG"/>
    <property type="match status" value="1"/>
</dbReference>
<evidence type="ECO:0000313" key="8">
    <source>
        <dbReference type="EMBL" id="PQP22769.1"/>
    </source>
</evidence>
<dbReference type="CDD" id="cd17365">
    <property type="entry name" value="MFS_PcaK_like"/>
    <property type="match status" value="1"/>
</dbReference>
<name>A0A2S8J763_RHOOP</name>
<dbReference type="PROSITE" id="PS00217">
    <property type="entry name" value="SUGAR_TRANSPORT_2"/>
    <property type="match status" value="1"/>
</dbReference>
<dbReference type="PROSITE" id="PS50850">
    <property type="entry name" value="MFS"/>
    <property type="match status" value="1"/>
</dbReference>
<feature type="transmembrane region" description="Helical" evidence="6">
    <location>
        <begin position="347"/>
        <end position="370"/>
    </location>
</feature>
<evidence type="ECO:0000256" key="1">
    <source>
        <dbReference type="ARBA" id="ARBA00004651"/>
    </source>
</evidence>
<feature type="transmembrane region" description="Helical" evidence="6">
    <location>
        <begin position="115"/>
        <end position="137"/>
    </location>
</feature>
<dbReference type="PANTHER" id="PTHR23508:SF10">
    <property type="entry name" value="CARBOXYLIC ACID TRANSPORTER PROTEIN HOMOLOG"/>
    <property type="match status" value="1"/>
</dbReference>
<reference evidence="9" key="1">
    <citation type="submission" date="2018-02" db="EMBL/GenBank/DDBJ databases">
        <title>Draft genome sequencing of Rhodococcus opacus KU647198.</title>
        <authorList>
            <person name="Zheng B.-X."/>
        </authorList>
    </citation>
    <scope>NUCLEOTIDE SEQUENCE [LARGE SCALE GENOMIC DNA]</scope>
    <source>
        <strain evidence="9">04-OD7</strain>
    </source>
</reference>
<keyword evidence="2 6" id="KW-0812">Transmembrane</keyword>
<proteinExistence type="predicted"/>
<evidence type="ECO:0000259" key="7">
    <source>
        <dbReference type="PROSITE" id="PS50850"/>
    </source>
</evidence>
<feature type="transmembrane region" description="Helical" evidence="6">
    <location>
        <begin position="177"/>
        <end position="199"/>
    </location>
</feature>
<feature type="transmembrane region" description="Helical" evidence="6">
    <location>
        <begin position="260"/>
        <end position="282"/>
    </location>
</feature>
<feature type="region of interest" description="Disordered" evidence="5">
    <location>
        <begin position="452"/>
        <end position="475"/>
    </location>
</feature>
<gene>
    <name evidence="8" type="ORF">C5613_22130</name>
</gene>